<keyword evidence="4" id="KW-0472">Membrane</keyword>
<sequence>MNPPFLFEPPQHWRFSILDSNWLPEGQFFCLADAHIIGKRWGVNGDQYLYHQLQEVQGITMGIVSIQVKQFSLMRMRCLTDSCFLLYVLKGFSFVHLAGYGMLNLFSKTYSLQYVTADDHQLLLAPGLYHYLYILPGPLLSFLIQGHTAAARMAGYLNELYDKSYISAQLPLSNQIYNLLIELSFIENNTVKMAHKLRAILSDLILCFHQQTSNPIVLKTTADLHASMALFTANHLRWPVPAIISALCNNFFMQPSTLRQHWLRFAGCTPRKSLRQLRLYQAVYLLVVEKMNVTATADYLGFPHATHFSAQFLEQYKVTPSHAASLVAI</sequence>
<reference evidence="6 7" key="1">
    <citation type="submission" date="2023-12" db="EMBL/GenBank/DDBJ databases">
        <title>Genome sequencing and assembly of bacterial species from a model synthetic community.</title>
        <authorList>
            <person name="Hogle S.L."/>
        </authorList>
    </citation>
    <scope>NUCLEOTIDE SEQUENCE [LARGE SCALE GENOMIC DNA]</scope>
    <source>
        <strain evidence="6 7">HAMBI_3031</strain>
    </source>
</reference>
<keyword evidence="7" id="KW-1185">Reference proteome</keyword>
<gene>
    <name evidence="6" type="ORF">U0035_03415</name>
</gene>
<dbReference type="InterPro" id="IPR018062">
    <property type="entry name" value="HTH_AraC-typ_CS"/>
</dbReference>
<dbReference type="Proteomes" id="UP001325680">
    <property type="component" value="Chromosome"/>
</dbReference>
<dbReference type="RefSeq" id="WP_114792939.1">
    <property type="nucleotide sequence ID" value="NZ_CP139960.1"/>
</dbReference>
<feature type="transmembrane region" description="Helical" evidence="4">
    <location>
        <begin position="123"/>
        <end position="144"/>
    </location>
</feature>
<feature type="transmembrane region" description="Helical" evidence="4">
    <location>
        <begin position="84"/>
        <end position="103"/>
    </location>
</feature>
<feature type="domain" description="HTH araC/xylS-type" evidence="5">
    <location>
        <begin position="226"/>
        <end position="326"/>
    </location>
</feature>
<evidence type="ECO:0000313" key="7">
    <source>
        <dbReference type="Proteomes" id="UP001325680"/>
    </source>
</evidence>
<evidence type="ECO:0000256" key="2">
    <source>
        <dbReference type="ARBA" id="ARBA00023125"/>
    </source>
</evidence>
<keyword evidence="1" id="KW-0805">Transcription regulation</keyword>
<dbReference type="Gene3D" id="1.10.10.60">
    <property type="entry name" value="Homeodomain-like"/>
    <property type="match status" value="1"/>
</dbReference>
<evidence type="ECO:0000256" key="4">
    <source>
        <dbReference type="SAM" id="Phobius"/>
    </source>
</evidence>
<protein>
    <submittedName>
        <fullName evidence="6">Helix-turn-helix domain-containing protein</fullName>
    </submittedName>
</protein>
<dbReference type="PROSITE" id="PS00041">
    <property type="entry name" value="HTH_ARAC_FAMILY_1"/>
    <property type="match status" value="1"/>
</dbReference>
<keyword evidence="2" id="KW-0238">DNA-binding</keyword>
<dbReference type="EMBL" id="CP139960">
    <property type="protein sequence ID" value="WQD39197.1"/>
    <property type="molecule type" value="Genomic_DNA"/>
</dbReference>
<evidence type="ECO:0000259" key="5">
    <source>
        <dbReference type="PROSITE" id="PS01124"/>
    </source>
</evidence>
<organism evidence="6 7">
    <name type="scientific">Niabella yanshanensis</name>
    <dbReference type="NCBI Taxonomy" id="577386"/>
    <lineage>
        <taxon>Bacteria</taxon>
        <taxon>Pseudomonadati</taxon>
        <taxon>Bacteroidota</taxon>
        <taxon>Chitinophagia</taxon>
        <taxon>Chitinophagales</taxon>
        <taxon>Chitinophagaceae</taxon>
        <taxon>Niabella</taxon>
    </lineage>
</organism>
<keyword evidence="4" id="KW-0812">Transmembrane</keyword>
<dbReference type="InterPro" id="IPR009057">
    <property type="entry name" value="Homeodomain-like_sf"/>
</dbReference>
<keyword evidence="4" id="KW-1133">Transmembrane helix</keyword>
<evidence type="ECO:0000313" key="6">
    <source>
        <dbReference type="EMBL" id="WQD39197.1"/>
    </source>
</evidence>
<keyword evidence="3" id="KW-0804">Transcription</keyword>
<name>A0ABZ0WC00_9BACT</name>
<dbReference type="SUPFAM" id="SSF46689">
    <property type="entry name" value="Homeodomain-like"/>
    <property type="match status" value="1"/>
</dbReference>
<dbReference type="Pfam" id="PF12833">
    <property type="entry name" value="HTH_18"/>
    <property type="match status" value="1"/>
</dbReference>
<proteinExistence type="predicted"/>
<accession>A0ABZ0WC00</accession>
<dbReference type="PROSITE" id="PS01124">
    <property type="entry name" value="HTH_ARAC_FAMILY_2"/>
    <property type="match status" value="1"/>
</dbReference>
<evidence type="ECO:0000256" key="3">
    <source>
        <dbReference type="ARBA" id="ARBA00023163"/>
    </source>
</evidence>
<dbReference type="InterPro" id="IPR018060">
    <property type="entry name" value="HTH_AraC"/>
</dbReference>
<evidence type="ECO:0000256" key="1">
    <source>
        <dbReference type="ARBA" id="ARBA00023015"/>
    </source>
</evidence>
<dbReference type="SMART" id="SM00342">
    <property type="entry name" value="HTH_ARAC"/>
    <property type="match status" value="1"/>
</dbReference>